<dbReference type="AlphaFoldDB" id="A0AAF3EXH9"/>
<organism evidence="1 2">
    <name type="scientific">Mesorhabditis belari</name>
    <dbReference type="NCBI Taxonomy" id="2138241"/>
    <lineage>
        <taxon>Eukaryota</taxon>
        <taxon>Metazoa</taxon>
        <taxon>Ecdysozoa</taxon>
        <taxon>Nematoda</taxon>
        <taxon>Chromadorea</taxon>
        <taxon>Rhabditida</taxon>
        <taxon>Rhabditina</taxon>
        <taxon>Rhabditomorpha</taxon>
        <taxon>Rhabditoidea</taxon>
        <taxon>Rhabditidae</taxon>
        <taxon>Mesorhabditinae</taxon>
        <taxon>Mesorhabditis</taxon>
    </lineage>
</organism>
<dbReference type="WBParaSite" id="MBELARI_LOCUS18908">
    <property type="protein sequence ID" value="MBELARI_LOCUS18908"/>
    <property type="gene ID" value="MBELARI_LOCUS18908"/>
</dbReference>
<dbReference type="InterPro" id="IPR008042">
    <property type="entry name" value="Retrotrans_Pao"/>
</dbReference>
<protein>
    <submittedName>
        <fullName evidence="2">Uncharacterized protein</fullName>
    </submittedName>
</protein>
<proteinExistence type="predicted"/>
<accession>A0AAF3EXH9</accession>
<keyword evidence="1" id="KW-1185">Reference proteome</keyword>
<reference evidence="2" key="1">
    <citation type="submission" date="2024-02" db="UniProtKB">
        <authorList>
            <consortium name="WormBaseParasite"/>
        </authorList>
    </citation>
    <scope>IDENTIFICATION</scope>
</reference>
<name>A0AAF3EXH9_9BILA</name>
<dbReference type="PANTHER" id="PTHR47331">
    <property type="entry name" value="PHD-TYPE DOMAIN-CONTAINING PROTEIN"/>
    <property type="match status" value="1"/>
</dbReference>
<dbReference type="Pfam" id="PF05380">
    <property type="entry name" value="Peptidase_A17"/>
    <property type="match status" value="1"/>
</dbReference>
<evidence type="ECO:0000313" key="1">
    <source>
        <dbReference type="Proteomes" id="UP000887575"/>
    </source>
</evidence>
<evidence type="ECO:0000313" key="2">
    <source>
        <dbReference type="WBParaSite" id="MBELARI_LOCUS18908"/>
    </source>
</evidence>
<dbReference type="Proteomes" id="UP000887575">
    <property type="component" value="Unassembled WGS sequence"/>
</dbReference>
<sequence>MTKRKFLSWIACVYDPLDLPSPVFFKYRLMFRELCHTSLKWDEKLPDALALKPQELETRTSSMKIQVPQKVLPKSDDDLELQVFVDASKVGFGMNAYLKPQDAEHTPHLLFAKSKLASEGCRTAPKLEFTAANAGTKMADFIEEHVNKPIKKVIIWSDNQSVLHWIAGQKWETLGKYATQKLQTILKYPAEFRYIPIDWNPADVSSRGCRPEELAADVQWWHGSSFLKLKKGQWPQFELPPFENAPCAEMTETVAVSRSEPPYESRVDPASVTSWVELTQRLGKTVKNARDTVGEVMRKGEIEAFREAQKRNPPSSCTCRSLALFKDEACLWRATSRTLNREINGEAEHPLFMSGNDPAARLYAQNIHVRLQCAGGATILAEIRKDVWIPKGGSVVKGVIKGCDVCKRFGVTPFKLPNLPQLPKERLRAMTPFESTGCDLAGPFRT</sequence>